<dbReference type="RefSeq" id="WP_095069872.1">
    <property type="nucleotide sequence ID" value="NZ_LT906465.1"/>
</dbReference>
<accession>A0A239WLS7</accession>
<dbReference type="Proteomes" id="UP000215196">
    <property type="component" value="Chromosome 1"/>
</dbReference>
<reference evidence="1 2" key="1">
    <citation type="submission" date="2017-06" db="EMBL/GenBank/DDBJ databases">
        <authorList>
            <consortium name="Pathogen Informatics"/>
        </authorList>
    </citation>
    <scope>NUCLEOTIDE SEQUENCE [LARGE SCALE GENOMIC DNA]</scope>
    <source>
        <strain evidence="1 2">NCTC13490</strain>
    </source>
</reference>
<keyword evidence="2" id="KW-1185">Reference proteome</keyword>
<sequence length="148" mass="17285">MVRCIPLLIIPYVVIVIYENFFRKEIPETNSEPANFQLKNREVIEIDLKKSVIGISEYSEEIPGLSRAYEEIFSVKDSSMPKPVLQHECVVYLKIKIGSKHYRRAEVFPFSEENTKICIAMNPVTKIYYSKEAPENFIIELSFINQYL</sequence>
<gene>
    <name evidence="1" type="ORF">SAMEA4412677_00392</name>
</gene>
<name>A0A239WLS7_9FLAO</name>
<organism evidence="1 2">
    <name type="scientific">Chryseobacterium taklimakanense</name>
    <dbReference type="NCBI Taxonomy" id="536441"/>
    <lineage>
        <taxon>Bacteria</taxon>
        <taxon>Pseudomonadati</taxon>
        <taxon>Bacteroidota</taxon>
        <taxon>Flavobacteriia</taxon>
        <taxon>Flavobacteriales</taxon>
        <taxon>Weeksellaceae</taxon>
        <taxon>Chryseobacterium group</taxon>
        <taxon>Chryseobacterium</taxon>
    </lineage>
</organism>
<dbReference type="AlphaFoldDB" id="A0A239WLS7"/>
<proteinExistence type="predicted"/>
<evidence type="ECO:0000313" key="2">
    <source>
        <dbReference type="Proteomes" id="UP000215196"/>
    </source>
</evidence>
<dbReference type="EMBL" id="LT906465">
    <property type="protein sequence ID" value="SNV35106.1"/>
    <property type="molecule type" value="Genomic_DNA"/>
</dbReference>
<dbReference type="KEGG" id="ctak:4412677_00392"/>
<protein>
    <submittedName>
        <fullName evidence="1">Uncharacterized protein</fullName>
    </submittedName>
</protein>
<evidence type="ECO:0000313" key="1">
    <source>
        <dbReference type="EMBL" id="SNV35106.1"/>
    </source>
</evidence>